<dbReference type="InterPro" id="IPR025996">
    <property type="entry name" value="MT1864/Rv1816-like_C"/>
</dbReference>
<evidence type="ECO:0000256" key="3">
    <source>
        <dbReference type="ARBA" id="ARBA00023163"/>
    </source>
</evidence>
<dbReference type="InterPro" id="IPR050109">
    <property type="entry name" value="HTH-type_TetR-like_transc_reg"/>
</dbReference>
<feature type="DNA-binding region" description="H-T-H motif" evidence="4">
    <location>
        <begin position="42"/>
        <end position="61"/>
    </location>
</feature>
<dbReference type="InterPro" id="IPR036271">
    <property type="entry name" value="Tet_transcr_reg_TetR-rel_C_sf"/>
</dbReference>
<evidence type="ECO:0000256" key="1">
    <source>
        <dbReference type="ARBA" id="ARBA00023015"/>
    </source>
</evidence>
<dbReference type="PROSITE" id="PS50977">
    <property type="entry name" value="HTH_TETR_2"/>
    <property type="match status" value="1"/>
</dbReference>
<dbReference type="InterPro" id="IPR009057">
    <property type="entry name" value="Homeodomain-like_sf"/>
</dbReference>
<evidence type="ECO:0000313" key="6">
    <source>
        <dbReference type="EMBL" id="SOH92437.1"/>
    </source>
</evidence>
<feature type="domain" description="HTH tetR-type" evidence="5">
    <location>
        <begin position="19"/>
        <end position="79"/>
    </location>
</feature>
<keyword evidence="2 4" id="KW-0238">DNA-binding</keyword>
<dbReference type="GO" id="GO:0000976">
    <property type="term" value="F:transcription cis-regulatory region binding"/>
    <property type="evidence" value="ECO:0007669"/>
    <property type="project" value="TreeGrafter"/>
</dbReference>
<dbReference type="Pfam" id="PF13305">
    <property type="entry name" value="TetR_C_33"/>
    <property type="match status" value="1"/>
</dbReference>
<dbReference type="SUPFAM" id="SSF46689">
    <property type="entry name" value="Homeodomain-like"/>
    <property type="match status" value="1"/>
</dbReference>
<dbReference type="Proteomes" id="UP000220034">
    <property type="component" value="Unassembled WGS sequence"/>
</dbReference>
<evidence type="ECO:0000256" key="2">
    <source>
        <dbReference type="ARBA" id="ARBA00023125"/>
    </source>
</evidence>
<dbReference type="AlphaFoldDB" id="A0A2C9CMK3"/>
<dbReference type="EMBL" id="OCTN01000001">
    <property type="protein sequence ID" value="SOH92437.1"/>
    <property type="molecule type" value="Genomic_DNA"/>
</dbReference>
<proteinExistence type="predicted"/>
<dbReference type="SUPFAM" id="SSF48498">
    <property type="entry name" value="Tetracyclin repressor-like, C-terminal domain"/>
    <property type="match status" value="1"/>
</dbReference>
<dbReference type="InterPro" id="IPR001647">
    <property type="entry name" value="HTH_TetR"/>
</dbReference>
<reference evidence="7" key="1">
    <citation type="submission" date="2017-09" db="EMBL/GenBank/DDBJ databases">
        <authorList>
            <person name="Varghese N."/>
            <person name="Submissions S."/>
        </authorList>
    </citation>
    <scope>NUCLEOTIDE SEQUENCE [LARGE SCALE GENOMIC DNA]</scope>
    <source>
        <strain evidence="7">C7</strain>
    </source>
</reference>
<keyword evidence="3" id="KW-0804">Transcription</keyword>
<gene>
    <name evidence="6" type="ORF">SAMN06273572_101284</name>
</gene>
<dbReference type="OrthoDB" id="7056813at2"/>
<keyword evidence="7" id="KW-1185">Reference proteome</keyword>
<keyword evidence="1" id="KW-0805">Transcription regulation</keyword>
<evidence type="ECO:0000256" key="4">
    <source>
        <dbReference type="PROSITE-ProRule" id="PRU00335"/>
    </source>
</evidence>
<dbReference type="RefSeq" id="WP_097928016.1">
    <property type="nucleotide sequence ID" value="NZ_OCTN01000001.1"/>
</dbReference>
<evidence type="ECO:0000259" key="5">
    <source>
        <dbReference type="PROSITE" id="PS50977"/>
    </source>
</evidence>
<protein>
    <submittedName>
        <fullName evidence="6">Transcriptional regulator, TetR family</fullName>
    </submittedName>
</protein>
<sequence>MSDNEPKHTDEDRGSYHHGDLRRALLDAMGAVVTREGIDAVSLRGLARMVGVAPSAAFRHFRDKRALVTAYSCEAINELVVTARAKRDAVEGDAVRFEAIILAFIGFAREQPQRFRALNRRELVDIEDLDWLQAGLAMDQLVFETLNRPDADANPRLQAARNLLAWAAVHGLVTLAMDGWISDADPDDPLGAPEISDAYRLLVALVSQGRGADVRF</sequence>
<dbReference type="Pfam" id="PF00440">
    <property type="entry name" value="TetR_N"/>
    <property type="match status" value="1"/>
</dbReference>
<name>A0A2C9CMK3_9RHOB</name>
<evidence type="ECO:0000313" key="7">
    <source>
        <dbReference type="Proteomes" id="UP000220034"/>
    </source>
</evidence>
<dbReference type="GO" id="GO:0003700">
    <property type="term" value="F:DNA-binding transcription factor activity"/>
    <property type="evidence" value="ECO:0007669"/>
    <property type="project" value="TreeGrafter"/>
</dbReference>
<organism evidence="6 7">
    <name type="scientific">Pontivivens marinum</name>
    <dbReference type="NCBI Taxonomy" id="1690039"/>
    <lineage>
        <taxon>Bacteria</taxon>
        <taxon>Pseudomonadati</taxon>
        <taxon>Pseudomonadota</taxon>
        <taxon>Alphaproteobacteria</taxon>
        <taxon>Rhodobacterales</taxon>
        <taxon>Paracoccaceae</taxon>
        <taxon>Pontivivens</taxon>
    </lineage>
</organism>
<dbReference type="PANTHER" id="PTHR30055:SF220">
    <property type="entry name" value="TETR-FAMILY REGULATORY PROTEIN"/>
    <property type="match status" value="1"/>
</dbReference>
<accession>A0A2C9CMK3</accession>
<dbReference type="Gene3D" id="1.10.357.10">
    <property type="entry name" value="Tetracycline Repressor, domain 2"/>
    <property type="match status" value="1"/>
</dbReference>
<dbReference type="PANTHER" id="PTHR30055">
    <property type="entry name" value="HTH-TYPE TRANSCRIPTIONAL REGULATOR RUTR"/>
    <property type="match status" value="1"/>
</dbReference>